<evidence type="ECO:0000256" key="6">
    <source>
        <dbReference type="ARBA" id="ARBA00022777"/>
    </source>
</evidence>
<dbReference type="EMBL" id="FMHY01000002">
    <property type="protein sequence ID" value="SCL59188.1"/>
    <property type="molecule type" value="Genomic_DNA"/>
</dbReference>
<dbReference type="SUPFAM" id="SSF55874">
    <property type="entry name" value="ATPase domain of HSP90 chaperone/DNA topoisomerase II/histidine kinase"/>
    <property type="match status" value="1"/>
</dbReference>
<keyword evidence="3" id="KW-0597">Phosphoprotein</keyword>
<dbReference type="RefSeq" id="WP_208602126.1">
    <property type="nucleotide sequence ID" value="NZ_FMHY01000002.1"/>
</dbReference>
<accession>A0A1C6UYQ3</accession>
<dbReference type="Pfam" id="PF02518">
    <property type="entry name" value="HATPase_c"/>
    <property type="match status" value="1"/>
</dbReference>
<keyword evidence="7" id="KW-0067">ATP-binding</keyword>
<dbReference type="GO" id="GO:0046983">
    <property type="term" value="F:protein dimerization activity"/>
    <property type="evidence" value="ECO:0007669"/>
    <property type="project" value="InterPro"/>
</dbReference>
<evidence type="ECO:0000259" key="10">
    <source>
        <dbReference type="SMART" id="SM00387"/>
    </source>
</evidence>
<reference evidence="12" key="1">
    <citation type="submission" date="2016-06" db="EMBL/GenBank/DDBJ databases">
        <authorList>
            <person name="Varghese N."/>
            <person name="Submissions Spin"/>
        </authorList>
    </citation>
    <scope>NUCLEOTIDE SEQUENCE [LARGE SCALE GENOMIC DNA]</scope>
    <source>
        <strain evidence="12">DSM 44814</strain>
    </source>
</reference>
<dbReference type="GO" id="GO:0005524">
    <property type="term" value="F:ATP binding"/>
    <property type="evidence" value="ECO:0007669"/>
    <property type="project" value="UniProtKB-KW"/>
</dbReference>
<name>A0A1C6UYQ3_9ACTN</name>
<dbReference type="GO" id="GO:0016020">
    <property type="term" value="C:membrane"/>
    <property type="evidence" value="ECO:0007669"/>
    <property type="project" value="InterPro"/>
</dbReference>
<feature type="transmembrane region" description="Helical" evidence="9">
    <location>
        <begin position="110"/>
        <end position="134"/>
    </location>
</feature>
<evidence type="ECO:0000256" key="4">
    <source>
        <dbReference type="ARBA" id="ARBA00022679"/>
    </source>
</evidence>
<proteinExistence type="predicted"/>
<feature type="domain" description="Histidine kinase/HSP90-like ATPase" evidence="10">
    <location>
        <begin position="319"/>
        <end position="409"/>
    </location>
</feature>
<dbReference type="PANTHER" id="PTHR24421">
    <property type="entry name" value="NITRATE/NITRITE SENSOR PROTEIN NARX-RELATED"/>
    <property type="match status" value="1"/>
</dbReference>
<evidence type="ECO:0000256" key="3">
    <source>
        <dbReference type="ARBA" id="ARBA00022553"/>
    </source>
</evidence>
<dbReference type="Gene3D" id="3.30.565.10">
    <property type="entry name" value="Histidine kinase-like ATPase, C-terminal domain"/>
    <property type="match status" value="1"/>
</dbReference>
<keyword evidence="9" id="KW-1133">Transmembrane helix</keyword>
<dbReference type="SMART" id="SM00387">
    <property type="entry name" value="HATPase_c"/>
    <property type="match status" value="1"/>
</dbReference>
<evidence type="ECO:0000313" key="11">
    <source>
        <dbReference type="EMBL" id="SCL59188.1"/>
    </source>
</evidence>
<organism evidence="11 12">
    <name type="scientific">Micromonospora eburnea</name>
    <dbReference type="NCBI Taxonomy" id="227316"/>
    <lineage>
        <taxon>Bacteria</taxon>
        <taxon>Bacillati</taxon>
        <taxon>Actinomycetota</taxon>
        <taxon>Actinomycetes</taxon>
        <taxon>Micromonosporales</taxon>
        <taxon>Micromonosporaceae</taxon>
        <taxon>Micromonospora</taxon>
    </lineage>
</organism>
<dbReference type="Pfam" id="PF13796">
    <property type="entry name" value="Sensor"/>
    <property type="match status" value="1"/>
</dbReference>
<evidence type="ECO:0000256" key="8">
    <source>
        <dbReference type="ARBA" id="ARBA00023012"/>
    </source>
</evidence>
<protein>
    <recommendedName>
        <fullName evidence="2">histidine kinase</fullName>
        <ecNumber evidence="2">2.7.13.3</ecNumber>
    </recommendedName>
</protein>
<gene>
    <name evidence="11" type="ORF">GA0070604_3999</name>
</gene>
<feature type="transmembrane region" description="Helical" evidence="9">
    <location>
        <begin position="155"/>
        <end position="174"/>
    </location>
</feature>
<keyword evidence="5" id="KW-0547">Nucleotide-binding</keyword>
<dbReference type="AlphaFoldDB" id="A0A1C6UYQ3"/>
<evidence type="ECO:0000313" key="12">
    <source>
        <dbReference type="Proteomes" id="UP000199696"/>
    </source>
</evidence>
<dbReference type="InterPro" id="IPR025828">
    <property type="entry name" value="Put_sensor_dom"/>
</dbReference>
<dbReference type="InterPro" id="IPR011712">
    <property type="entry name" value="Sig_transdc_His_kin_sub3_dim/P"/>
</dbReference>
<keyword evidence="9" id="KW-0472">Membrane</keyword>
<evidence type="ECO:0000256" key="7">
    <source>
        <dbReference type="ARBA" id="ARBA00022840"/>
    </source>
</evidence>
<dbReference type="Pfam" id="PF07730">
    <property type="entry name" value="HisKA_3"/>
    <property type="match status" value="1"/>
</dbReference>
<keyword evidence="8" id="KW-0902">Two-component regulatory system</keyword>
<keyword evidence="9" id="KW-0812">Transmembrane</keyword>
<comment type="catalytic activity">
    <reaction evidence="1">
        <text>ATP + protein L-histidine = ADP + protein N-phospho-L-histidine.</text>
        <dbReference type="EC" id="2.7.13.3"/>
    </reaction>
</comment>
<keyword evidence="6 11" id="KW-0418">Kinase</keyword>
<dbReference type="Gene3D" id="1.20.5.1930">
    <property type="match status" value="1"/>
</dbReference>
<sequence length="409" mass="43628">MKQMIKRVRREQAHLLASLRLAAVCLVLFASTAVTLAVTGGLGLPPYLQVLRRGRRVADWQRGRAGAVLGDPVPSPYRALPKGLAERTRTVLTDRATWRDLGWMFGQTTIGLVFGVLGPALWLAGAFGLLMPAVRAALPPEIVFQYNGLTVDGPAAAWAAVPIGVLCLAAGYLLPRFLIRAEARFARWLLAPTAEARLSARVEQLTETRAEAIDASAVELRRIERDLHDGAQARLVALSMNLGMAEDLFDSDPATARSMLTDARAGAHTAMSELRDLVRGIHPPLLADRGLPGALQALALGSPIPVDLDTRLARRLAAPVESAAYFVVAEALTNAIKHSGAERITIQVVDDGRRLRLCVRDDGRGGADPAGGTGLRGIERRLAAFDGTIRVSSPPGGPTELIAELPCGS</sequence>
<dbReference type="PANTHER" id="PTHR24421:SF10">
    <property type="entry name" value="NITRATE_NITRITE SENSOR PROTEIN NARQ"/>
    <property type="match status" value="1"/>
</dbReference>
<evidence type="ECO:0000256" key="1">
    <source>
        <dbReference type="ARBA" id="ARBA00000085"/>
    </source>
</evidence>
<dbReference type="Proteomes" id="UP000199696">
    <property type="component" value="Unassembled WGS sequence"/>
</dbReference>
<dbReference type="CDD" id="cd16917">
    <property type="entry name" value="HATPase_UhpB-NarQ-NarX-like"/>
    <property type="match status" value="1"/>
</dbReference>
<evidence type="ECO:0000256" key="2">
    <source>
        <dbReference type="ARBA" id="ARBA00012438"/>
    </source>
</evidence>
<evidence type="ECO:0000256" key="5">
    <source>
        <dbReference type="ARBA" id="ARBA00022741"/>
    </source>
</evidence>
<keyword evidence="4" id="KW-0808">Transferase</keyword>
<evidence type="ECO:0000256" key="9">
    <source>
        <dbReference type="SAM" id="Phobius"/>
    </source>
</evidence>
<feature type="transmembrane region" description="Helical" evidence="9">
    <location>
        <begin position="21"/>
        <end position="44"/>
    </location>
</feature>
<keyword evidence="12" id="KW-1185">Reference proteome</keyword>
<dbReference type="InterPro" id="IPR036890">
    <property type="entry name" value="HATPase_C_sf"/>
</dbReference>
<dbReference type="InterPro" id="IPR050482">
    <property type="entry name" value="Sensor_HK_TwoCompSys"/>
</dbReference>
<dbReference type="EC" id="2.7.13.3" evidence="2"/>
<dbReference type="STRING" id="227316.GA0070604_3999"/>
<dbReference type="GO" id="GO:0000155">
    <property type="term" value="F:phosphorelay sensor kinase activity"/>
    <property type="evidence" value="ECO:0007669"/>
    <property type="project" value="InterPro"/>
</dbReference>
<dbReference type="InterPro" id="IPR003594">
    <property type="entry name" value="HATPase_dom"/>
</dbReference>